<protein>
    <submittedName>
        <fullName evidence="1">Uncharacterized protein</fullName>
    </submittedName>
</protein>
<name>A0A830HEG8_9CHLO</name>
<dbReference type="OrthoDB" id="537431at2759"/>
<gene>
    <name evidence="1" type="ORF">PPROV_000364500</name>
</gene>
<organism evidence="1 2">
    <name type="scientific">Pycnococcus provasolii</name>
    <dbReference type="NCBI Taxonomy" id="41880"/>
    <lineage>
        <taxon>Eukaryota</taxon>
        <taxon>Viridiplantae</taxon>
        <taxon>Chlorophyta</taxon>
        <taxon>Pseudoscourfieldiophyceae</taxon>
        <taxon>Pseudoscourfieldiales</taxon>
        <taxon>Pycnococcaceae</taxon>
        <taxon>Pycnococcus</taxon>
    </lineage>
</organism>
<evidence type="ECO:0000313" key="1">
    <source>
        <dbReference type="EMBL" id="GHP04893.1"/>
    </source>
</evidence>
<accession>A0A830HEG8</accession>
<dbReference type="EMBL" id="BNJQ01000009">
    <property type="protein sequence ID" value="GHP04893.1"/>
    <property type="molecule type" value="Genomic_DNA"/>
</dbReference>
<evidence type="ECO:0000313" key="2">
    <source>
        <dbReference type="Proteomes" id="UP000660262"/>
    </source>
</evidence>
<proteinExistence type="predicted"/>
<reference evidence="1" key="1">
    <citation type="submission" date="2020-10" db="EMBL/GenBank/DDBJ databases">
        <title>Unveiling of a novel bifunctional photoreceptor, Dualchrome1, isolated from a cosmopolitan green alga.</title>
        <authorList>
            <person name="Suzuki S."/>
            <person name="Kawachi M."/>
        </authorList>
    </citation>
    <scope>NUCLEOTIDE SEQUENCE</scope>
    <source>
        <strain evidence="1">NIES 2893</strain>
    </source>
</reference>
<dbReference type="AlphaFoldDB" id="A0A830HEG8"/>
<dbReference type="Proteomes" id="UP000660262">
    <property type="component" value="Unassembled WGS sequence"/>
</dbReference>
<sequence>MSRRHSSQEEQPSSSEMQNVNALVEPAAILEAARSDQGQLVTVCAKTLKAFAWLAVFATYLAYQIKVHNVNRTFVVHDSVQKRFLTLLPKRTTDLNRVVAFLDRAIITPGWRDPLCGDGVCEEPYEVRGTTGPGACVADCGDDDGVVRAVVRVSSDFRYSRIPPRTLQQPARWNLCRQDDVRSRAGGADLCYFDGDGVPFDTTQDLQVKDVMLPHGTWYLTIEGDPASRTSGFVVDASLLQGLQQSCCRSQRQQRPQ</sequence>
<comment type="caution">
    <text evidence="1">The sequence shown here is derived from an EMBL/GenBank/DDBJ whole genome shotgun (WGS) entry which is preliminary data.</text>
</comment>
<keyword evidence="2" id="KW-1185">Reference proteome</keyword>